<evidence type="ECO:0000256" key="1">
    <source>
        <dbReference type="SAM" id="MobiDB-lite"/>
    </source>
</evidence>
<feature type="region of interest" description="Disordered" evidence="1">
    <location>
        <begin position="65"/>
        <end position="96"/>
    </location>
</feature>
<organism evidence="2">
    <name type="scientific">marine metagenome</name>
    <dbReference type="NCBI Taxonomy" id="408172"/>
    <lineage>
        <taxon>unclassified sequences</taxon>
        <taxon>metagenomes</taxon>
        <taxon>ecological metagenomes</taxon>
    </lineage>
</organism>
<dbReference type="EMBL" id="UINC01078464">
    <property type="protein sequence ID" value="SVC19562.1"/>
    <property type="molecule type" value="Genomic_DNA"/>
</dbReference>
<protein>
    <submittedName>
        <fullName evidence="2">Uncharacterized protein</fullName>
    </submittedName>
</protein>
<dbReference type="AlphaFoldDB" id="A0A382K840"/>
<accession>A0A382K840</accession>
<sequence>MLKKKKARPNLVVAKSPEHVLNLLIPEFGRILFGLNNAWNTRLRNSAIPFGDGFRTFRATAPRVLDRTSQRSPESTNFPGFIRGGSFRPPTWNGTF</sequence>
<proteinExistence type="predicted"/>
<reference evidence="2" key="1">
    <citation type="submission" date="2018-05" db="EMBL/GenBank/DDBJ databases">
        <authorList>
            <person name="Lanie J.A."/>
            <person name="Ng W.-L."/>
            <person name="Kazmierczak K.M."/>
            <person name="Andrzejewski T.M."/>
            <person name="Davidsen T.M."/>
            <person name="Wayne K.J."/>
            <person name="Tettelin H."/>
            <person name="Glass J.I."/>
            <person name="Rusch D."/>
            <person name="Podicherti R."/>
            <person name="Tsui H.-C.T."/>
            <person name="Winkler M.E."/>
        </authorList>
    </citation>
    <scope>NUCLEOTIDE SEQUENCE</scope>
</reference>
<gene>
    <name evidence="2" type="ORF">METZ01_LOCUS272416</name>
</gene>
<evidence type="ECO:0000313" key="2">
    <source>
        <dbReference type="EMBL" id="SVC19562.1"/>
    </source>
</evidence>
<name>A0A382K840_9ZZZZ</name>